<comment type="caution">
    <text evidence="1">The sequence shown here is derived from an EMBL/GenBank/DDBJ whole genome shotgun (WGS) entry which is preliminary data.</text>
</comment>
<dbReference type="Proteomes" id="UP001143910">
    <property type="component" value="Unassembled WGS sequence"/>
</dbReference>
<evidence type="ECO:0000313" key="1">
    <source>
        <dbReference type="EMBL" id="KAJ2968029.1"/>
    </source>
</evidence>
<organism evidence="1 2">
    <name type="scientific">Zarea fungicola</name>
    <dbReference type="NCBI Taxonomy" id="93591"/>
    <lineage>
        <taxon>Eukaryota</taxon>
        <taxon>Fungi</taxon>
        <taxon>Dikarya</taxon>
        <taxon>Ascomycota</taxon>
        <taxon>Pezizomycotina</taxon>
        <taxon>Sordariomycetes</taxon>
        <taxon>Hypocreomycetidae</taxon>
        <taxon>Hypocreales</taxon>
        <taxon>Cordycipitaceae</taxon>
        <taxon>Zarea</taxon>
    </lineage>
</organism>
<protein>
    <submittedName>
        <fullName evidence="1">Uncharacterized protein</fullName>
    </submittedName>
</protein>
<accession>A0ACC1MMY8</accession>
<sequence>MFDHVALSVPKDKFPAVVDFYAAALAPLGYDQLISMFEGQLVALGDKTSPMDNKADFWLSGMSDTAVEKNYAHWAFVANERDKVDAFYAKALETGGKDNGPPGLRPNFGPNYYAAFVIDPMASLNVALENTQTLGTGTTSSRATRHDFLRDVLGQANKNRGLNIIPAAACSQDCYRMPLIHIFIMEKSKLNTEYDIVFAGGGAAACVAAGRLAAADPSLSILLIERGDSNLGDVSIVTPAMCWGHLLPGSKHTLIHKSNKEEAVGGREVIVQTGGVLGGGSSINVLMYTRGSAVDYDSWNTEGWDGKTLMKLANKAENHLINDDGIDQEAHGHDGPVQITHGTYAPSIDYDDTFAGAEAAGVPRLPEVQDFNSGHGMTSWAKYIGANVWQLPEPTYTGQLERLESPL</sequence>
<dbReference type="EMBL" id="JANJQO010002119">
    <property type="protein sequence ID" value="KAJ2968029.1"/>
    <property type="molecule type" value="Genomic_DNA"/>
</dbReference>
<evidence type="ECO:0000313" key="2">
    <source>
        <dbReference type="Proteomes" id="UP001143910"/>
    </source>
</evidence>
<reference evidence="1" key="1">
    <citation type="submission" date="2022-08" db="EMBL/GenBank/DDBJ databases">
        <title>Genome Sequence of Lecanicillium fungicola.</title>
        <authorList>
            <person name="Buettner E."/>
        </authorList>
    </citation>
    <scope>NUCLEOTIDE SEQUENCE</scope>
    <source>
        <strain evidence="1">Babe33</strain>
    </source>
</reference>
<keyword evidence="2" id="KW-1185">Reference proteome</keyword>
<name>A0ACC1MMY8_9HYPO</name>
<gene>
    <name evidence="1" type="ORF">NQ176_g9378</name>
</gene>
<proteinExistence type="predicted"/>